<dbReference type="SUPFAM" id="SSF50022">
    <property type="entry name" value="ISP domain"/>
    <property type="match status" value="1"/>
</dbReference>
<dbReference type="InterPro" id="IPR017941">
    <property type="entry name" value="Rieske_2Fe-2S"/>
</dbReference>
<accession>W9G3J5</accession>
<evidence type="ECO:0000256" key="20">
    <source>
        <dbReference type="SAM" id="MobiDB-lite"/>
    </source>
</evidence>
<dbReference type="STRING" id="1386089.N865_14460"/>
<feature type="domain" description="Rieske" evidence="22">
    <location>
        <begin position="280"/>
        <end position="349"/>
    </location>
</feature>
<evidence type="ECO:0000256" key="6">
    <source>
        <dbReference type="ARBA" id="ARBA00022475"/>
    </source>
</evidence>
<dbReference type="PANTHER" id="PTHR10134">
    <property type="entry name" value="CYTOCHROME B-C1 COMPLEX SUBUNIT RIESKE, MITOCHONDRIAL"/>
    <property type="match status" value="1"/>
</dbReference>
<dbReference type="GO" id="GO:0005886">
    <property type="term" value="C:plasma membrane"/>
    <property type="evidence" value="ECO:0007669"/>
    <property type="project" value="UniProtKB-SubCell"/>
</dbReference>
<evidence type="ECO:0000256" key="15">
    <source>
        <dbReference type="ARBA" id="ARBA00023014"/>
    </source>
</evidence>
<keyword evidence="7" id="KW-0679">Respiratory chain</keyword>
<keyword evidence="14" id="KW-0408">Iron</keyword>
<feature type="transmembrane region" description="Helical" evidence="21">
    <location>
        <begin position="167"/>
        <end position="185"/>
    </location>
</feature>
<keyword evidence="11" id="KW-0249">Electron transport</keyword>
<evidence type="ECO:0000256" key="18">
    <source>
        <dbReference type="ARBA" id="ARBA00029586"/>
    </source>
</evidence>
<evidence type="ECO:0000256" key="17">
    <source>
        <dbReference type="ARBA" id="ARBA00023157"/>
    </source>
</evidence>
<dbReference type="InterPro" id="IPR014349">
    <property type="entry name" value="Rieske_Fe-S_prot"/>
</dbReference>
<evidence type="ECO:0000256" key="19">
    <source>
        <dbReference type="ARBA" id="ARBA00032409"/>
    </source>
</evidence>
<evidence type="ECO:0000256" key="2">
    <source>
        <dbReference type="ARBA" id="ARBA00004651"/>
    </source>
</evidence>
<keyword evidence="15" id="KW-0411">Iron-sulfur</keyword>
<evidence type="ECO:0000256" key="5">
    <source>
        <dbReference type="ARBA" id="ARBA00022448"/>
    </source>
</evidence>
<comment type="similarity">
    <text evidence="3">Belongs to the Rieske iron-sulfur protein family.</text>
</comment>
<evidence type="ECO:0000256" key="1">
    <source>
        <dbReference type="ARBA" id="ARBA00002494"/>
    </source>
</evidence>
<dbReference type="RefSeq" id="WP_034808015.1">
    <property type="nucleotide sequence ID" value="NZ_AWSA01000039.1"/>
</dbReference>
<dbReference type="Proteomes" id="UP000019489">
    <property type="component" value="Unassembled WGS sequence"/>
</dbReference>
<keyword evidence="24" id="KW-1185">Reference proteome</keyword>
<sequence length="367" mass="40083">MNDNETTAHGESGALAPAGGDGALETRSTTELDRFENPGLPPHVHRAADDDPKAAKRAEKQVATLFGLSMLSTLVFLVGYFAIHDDWVFFFPGLGQAKTLNVVLGLSLGFALFFIGIGAVHWAKTLMSDEEVVEERHPLGSSEVERAKAVKVVTDGGESAQINRRPLLKYSLGGALGLFALPFVLQVAGSLGPGNVEELKETLWDPKYNDGKPIRLFRDPERTPIKLSDVTLGSVFHVMPETMEKVYEEGKHVLEQKAKAAVILIRLNPDDIKVQKAKDWGVDGTVAYSKICTHVGCAVGLYEQQTHHLLCPCHQSTFDLTEDCAVIFGPAKRALPQLKITVDDEGYLVAPQGFKEPVGPSFWERAR</sequence>
<dbReference type="PATRIC" id="fig|1386089.3.peg.3169"/>
<dbReference type="InterPro" id="IPR036922">
    <property type="entry name" value="Rieske_2Fe-2S_sf"/>
</dbReference>
<proteinExistence type="inferred from homology"/>
<organism evidence="23 24">
    <name type="scientific">Intrasporangium oryzae NRRL B-24470</name>
    <dbReference type="NCBI Taxonomy" id="1386089"/>
    <lineage>
        <taxon>Bacteria</taxon>
        <taxon>Bacillati</taxon>
        <taxon>Actinomycetota</taxon>
        <taxon>Actinomycetes</taxon>
        <taxon>Micrococcales</taxon>
        <taxon>Intrasporangiaceae</taxon>
        <taxon>Intrasporangium</taxon>
    </lineage>
</organism>
<dbReference type="OrthoDB" id="9802613at2"/>
<evidence type="ECO:0000256" key="13">
    <source>
        <dbReference type="ARBA" id="ARBA00023002"/>
    </source>
</evidence>
<dbReference type="CDD" id="cd03467">
    <property type="entry name" value="Rieske"/>
    <property type="match status" value="1"/>
</dbReference>
<evidence type="ECO:0000256" key="4">
    <source>
        <dbReference type="ARBA" id="ARBA00015816"/>
    </source>
</evidence>
<evidence type="ECO:0000256" key="11">
    <source>
        <dbReference type="ARBA" id="ARBA00022982"/>
    </source>
</evidence>
<dbReference type="GO" id="GO:0004497">
    <property type="term" value="F:monooxygenase activity"/>
    <property type="evidence" value="ECO:0007669"/>
    <property type="project" value="UniProtKB-ARBA"/>
</dbReference>
<evidence type="ECO:0000256" key="8">
    <source>
        <dbReference type="ARBA" id="ARBA00022692"/>
    </source>
</evidence>
<feature type="transmembrane region" description="Helical" evidence="21">
    <location>
        <begin position="103"/>
        <end position="123"/>
    </location>
</feature>
<protein>
    <recommendedName>
        <fullName evidence="4">Cytochrome bc1 complex Rieske iron-sulfur subunit</fullName>
    </recommendedName>
    <alternativeName>
        <fullName evidence="18">Cytochrome bc1 reductase complex subunit QcrA</fullName>
    </alternativeName>
    <alternativeName>
        <fullName evidence="19">Rieske iron-sulfur protein</fullName>
    </alternativeName>
</protein>
<dbReference type="Pfam" id="PF00355">
    <property type="entry name" value="Rieske"/>
    <property type="match status" value="1"/>
</dbReference>
<keyword evidence="5" id="KW-0813">Transport</keyword>
<dbReference type="InterPro" id="IPR045603">
    <property type="entry name" value="QcrA_N"/>
</dbReference>
<name>W9G3J5_9MICO</name>
<evidence type="ECO:0000256" key="21">
    <source>
        <dbReference type="SAM" id="Phobius"/>
    </source>
</evidence>
<keyword evidence="16 21" id="KW-0472">Membrane</keyword>
<dbReference type="AlphaFoldDB" id="W9G3J5"/>
<keyword evidence="8 21" id="KW-0812">Transmembrane</keyword>
<keyword evidence="9" id="KW-0001">2Fe-2S</keyword>
<dbReference type="EMBL" id="AWSA01000039">
    <property type="protein sequence ID" value="EWT00560.1"/>
    <property type="molecule type" value="Genomic_DNA"/>
</dbReference>
<keyword evidence="10" id="KW-0479">Metal-binding</keyword>
<evidence type="ECO:0000256" key="12">
    <source>
        <dbReference type="ARBA" id="ARBA00022989"/>
    </source>
</evidence>
<dbReference type="eggNOG" id="COG0723">
    <property type="taxonomic scope" value="Bacteria"/>
</dbReference>
<dbReference type="PROSITE" id="PS51296">
    <property type="entry name" value="RIESKE"/>
    <property type="match status" value="1"/>
</dbReference>
<evidence type="ECO:0000256" key="16">
    <source>
        <dbReference type="ARBA" id="ARBA00023136"/>
    </source>
</evidence>
<dbReference type="GO" id="GO:0016705">
    <property type="term" value="F:oxidoreductase activity, acting on paired donors, with incorporation or reduction of molecular oxygen"/>
    <property type="evidence" value="ECO:0007669"/>
    <property type="project" value="UniProtKB-ARBA"/>
</dbReference>
<evidence type="ECO:0000313" key="23">
    <source>
        <dbReference type="EMBL" id="EWT00560.1"/>
    </source>
</evidence>
<dbReference type="GO" id="GO:0051537">
    <property type="term" value="F:2 iron, 2 sulfur cluster binding"/>
    <property type="evidence" value="ECO:0007669"/>
    <property type="project" value="UniProtKB-KW"/>
</dbReference>
<gene>
    <name evidence="23" type="ORF">N865_14460</name>
</gene>
<dbReference type="GO" id="GO:0046872">
    <property type="term" value="F:metal ion binding"/>
    <property type="evidence" value="ECO:0007669"/>
    <property type="project" value="UniProtKB-KW"/>
</dbReference>
<keyword evidence="13" id="KW-0560">Oxidoreductase</keyword>
<reference evidence="23 24" key="1">
    <citation type="submission" date="2013-08" db="EMBL/GenBank/DDBJ databases">
        <title>Intrasporangium oryzae NRRL B-24470.</title>
        <authorList>
            <person name="Liu H."/>
            <person name="Wang G."/>
        </authorList>
    </citation>
    <scope>NUCLEOTIDE SEQUENCE [LARGE SCALE GENOMIC DNA]</scope>
    <source>
        <strain evidence="23 24">NRRL B-24470</strain>
    </source>
</reference>
<keyword evidence="17" id="KW-1015">Disulfide bond</keyword>
<evidence type="ECO:0000259" key="22">
    <source>
        <dbReference type="PROSITE" id="PS51296"/>
    </source>
</evidence>
<feature type="region of interest" description="Disordered" evidence="20">
    <location>
        <begin position="1"/>
        <end position="53"/>
    </location>
</feature>
<feature type="transmembrane region" description="Helical" evidence="21">
    <location>
        <begin position="62"/>
        <end position="83"/>
    </location>
</feature>
<comment type="function">
    <text evidence="1">Iron-sulfur subunit of the cytochrome bc1 complex, an essential component of the respiratory electron transport chain required for ATP synthesis. The bc1 complex catalyzes the oxidation of menaquinol and the reduction of cytochrome c in the respiratory chain. The bc1 complex operates through a Q-cycle mechanism that couples electron transfer to generation of the proton gradient that drives ATP synthesis.</text>
</comment>
<evidence type="ECO:0000313" key="24">
    <source>
        <dbReference type="Proteomes" id="UP000019489"/>
    </source>
</evidence>
<comment type="subcellular location">
    <subcellularLocation>
        <location evidence="2">Cell membrane</location>
        <topology evidence="2">Multi-pass membrane protein</topology>
    </subcellularLocation>
</comment>
<evidence type="ECO:0000256" key="14">
    <source>
        <dbReference type="ARBA" id="ARBA00023004"/>
    </source>
</evidence>
<keyword evidence="12 21" id="KW-1133">Transmembrane helix</keyword>
<comment type="caution">
    <text evidence="23">The sequence shown here is derived from an EMBL/GenBank/DDBJ whole genome shotgun (WGS) entry which is preliminary data.</text>
</comment>
<evidence type="ECO:0000256" key="7">
    <source>
        <dbReference type="ARBA" id="ARBA00022660"/>
    </source>
</evidence>
<dbReference type="Pfam" id="PF19297">
    <property type="entry name" value="QcrA_N"/>
    <property type="match status" value="1"/>
</dbReference>
<dbReference type="Gene3D" id="2.102.10.10">
    <property type="entry name" value="Rieske [2Fe-2S] iron-sulphur domain"/>
    <property type="match status" value="1"/>
</dbReference>
<evidence type="ECO:0000256" key="9">
    <source>
        <dbReference type="ARBA" id="ARBA00022714"/>
    </source>
</evidence>
<keyword evidence="6" id="KW-1003">Cell membrane</keyword>
<evidence type="ECO:0000256" key="3">
    <source>
        <dbReference type="ARBA" id="ARBA00010651"/>
    </source>
</evidence>
<evidence type="ECO:0000256" key="10">
    <source>
        <dbReference type="ARBA" id="ARBA00022723"/>
    </source>
</evidence>